<reference evidence="1 2" key="1">
    <citation type="journal article" date="2023" name="Commun. Biol.">
        <title>Reorganization of the ancestral sex-determining regions during the evolution of trioecy in Pleodorina starrii.</title>
        <authorList>
            <person name="Takahashi K."/>
            <person name="Suzuki S."/>
            <person name="Kawai-Toyooka H."/>
            <person name="Yamamoto K."/>
            <person name="Hamaji T."/>
            <person name="Ootsuki R."/>
            <person name="Yamaguchi H."/>
            <person name="Kawachi M."/>
            <person name="Higashiyama T."/>
            <person name="Nozaki H."/>
        </authorList>
    </citation>
    <scope>NUCLEOTIDE SEQUENCE [LARGE SCALE GENOMIC DNA]</scope>
    <source>
        <strain evidence="1 2">NIES-4479</strain>
    </source>
</reference>
<gene>
    <name evidence="1" type="primary">PLEST002719</name>
    <name evidence="1" type="ORF">PLESTB_001241700</name>
</gene>
<keyword evidence="2" id="KW-1185">Reference proteome</keyword>
<dbReference type="AlphaFoldDB" id="A0A9W6BST2"/>
<name>A0A9W6BST2_9CHLO</name>
<evidence type="ECO:0000313" key="1">
    <source>
        <dbReference type="EMBL" id="GLC57572.1"/>
    </source>
</evidence>
<accession>A0A9W6BST2</accession>
<proteinExistence type="predicted"/>
<dbReference type="EMBL" id="BRXU01000019">
    <property type="protein sequence ID" value="GLC57572.1"/>
    <property type="molecule type" value="Genomic_DNA"/>
</dbReference>
<sequence>MAVDGGPSAVSDPPLRSCLPVTLPSTPTSARASTLVLWLLNRGYPDAAIESIQPLLRGLSQLAAPLFTAFIADATPPAGQPQPQPQLICPGPNRFLPTLSAAADMAAAGDQ</sequence>
<dbReference type="Proteomes" id="UP001165080">
    <property type="component" value="Unassembled WGS sequence"/>
</dbReference>
<evidence type="ECO:0000313" key="2">
    <source>
        <dbReference type="Proteomes" id="UP001165080"/>
    </source>
</evidence>
<organism evidence="1 2">
    <name type="scientific">Pleodorina starrii</name>
    <dbReference type="NCBI Taxonomy" id="330485"/>
    <lineage>
        <taxon>Eukaryota</taxon>
        <taxon>Viridiplantae</taxon>
        <taxon>Chlorophyta</taxon>
        <taxon>core chlorophytes</taxon>
        <taxon>Chlorophyceae</taxon>
        <taxon>CS clade</taxon>
        <taxon>Chlamydomonadales</taxon>
        <taxon>Volvocaceae</taxon>
        <taxon>Pleodorina</taxon>
    </lineage>
</organism>
<comment type="caution">
    <text evidence="1">The sequence shown here is derived from an EMBL/GenBank/DDBJ whole genome shotgun (WGS) entry which is preliminary data.</text>
</comment>
<protein>
    <submittedName>
        <fullName evidence="1">Uncharacterized protein</fullName>
    </submittedName>
</protein>